<dbReference type="GO" id="GO:0019323">
    <property type="term" value="P:pentose catabolic process"/>
    <property type="evidence" value="ECO:0007669"/>
    <property type="project" value="TreeGrafter"/>
</dbReference>
<sequence length="265" mass="28747">MKLIDNESLDRQIGVVAEVAGYLWERGWAERNGGNISVNVTGLCADAVCELPALDGPYPLPKPVPHIAGGCFLVTGTGRRMRYVASQPLANVALIRVAADGASYEIVADEPVRPTSELPAHLSVHDYLIGAGRPERAVVHTHPIELVAMTHNPEFLGKDVLTRLLWSMIPETRAFCPKGLGIVPYTLPGSQELADRTIALLDDYDVVMWTKHGALAIGTDLIEAFDQIDVLSKSAKIYESARSMGFVPTGMSDAEMQELKEVFGL</sequence>
<dbReference type="AlphaFoldDB" id="A0A4Y1WQM0"/>
<dbReference type="RefSeq" id="WP_141412237.1">
    <property type="nucleotide sequence ID" value="NZ_AP019735.1"/>
</dbReference>
<protein>
    <submittedName>
        <fullName evidence="4">Rhamnulose-1-phosphate aldolase</fullName>
    </submittedName>
</protein>
<dbReference type="GO" id="GO:0016832">
    <property type="term" value="F:aldehyde-lyase activity"/>
    <property type="evidence" value="ECO:0007669"/>
    <property type="project" value="TreeGrafter"/>
</dbReference>
<dbReference type="InterPro" id="IPR050197">
    <property type="entry name" value="Aldolase_class_II_sugar_metab"/>
</dbReference>
<evidence type="ECO:0000313" key="5">
    <source>
        <dbReference type="Proteomes" id="UP000318946"/>
    </source>
</evidence>
<dbReference type="InterPro" id="IPR001303">
    <property type="entry name" value="Aldolase_II/adducin_N"/>
</dbReference>
<dbReference type="PANTHER" id="PTHR22789">
    <property type="entry name" value="FUCULOSE PHOSPHATE ALDOLASE"/>
    <property type="match status" value="1"/>
</dbReference>
<evidence type="ECO:0000259" key="3">
    <source>
        <dbReference type="SMART" id="SM01007"/>
    </source>
</evidence>
<dbReference type="InterPro" id="IPR036409">
    <property type="entry name" value="Aldolase_II/adducin_N_sf"/>
</dbReference>
<keyword evidence="2" id="KW-0456">Lyase</keyword>
<evidence type="ECO:0000313" key="4">
    <source>
        <dbReference type="EMBL" id="BBL03401.1"/>
    </source>
</evidence>
<name>A0A4Y1WQM0_9BACT</name>
<dbReference type="GeneID" id="78341430"/>
<dbReference type="Gene3D" id="3.40.225.10">
    <property type="entry name" value="Class II aldolase/adducin N-terminal domain"/>
    <property type="match status" value="1"/>
</dbReference>
<evidence type="ECO:0000256" key="2">
    <source>
        <dbReference type="ARBA" id="ARBA00023239"/>
    </source>
</evidence>
<dbReference type="SUPFAM" id="SSF53639">
    <property type="entry name" value="AraD/HMP-PK domain-like"/>
    <property type="match status" value="1"/>
</dbReference>
<proteinExistence type="predicted"/>
<dbReference type="SMART" id="SM01007">
    <property type="entry name" value="Aldolase_II"/>
    <property type="match status" value="1"/>
</dbReference>
<keyword evidence="5" id="KW-1185">Reference proteome</keyword>
<feature type="domain" description="Class II aldolase/adducin N-terminal" evidence="3">
    <location>
        <begin position="14"/>
        <end position="239"/>
    </location>
</feature>
<reference evidence="5" key="1">
    <citation type="submission" date="2019-06" db="EMBL/GenBank/DDBJ databases">
        <title>Alistipes onderdonkii subsp. vulgaris subsp. nov., Alistipes dispar sp. nov. and Alistipes communis sp. nov., isolated from human faeces, and creation of Alistipes onderdonkii subsp. onderdonkii subsp. nov.</title>
        <authorList>
            <person name="Sakamoto M."/>
            <person name="Ikeyama N."/>
            <person name="Ogata Y."/>
            <person name="Suda W."/>
            <person name="Iino T."/>
            <person name="Hattori M."/>
            <person name="Ohkuma M."/>
        </authorList>
    </citation>
    <scope>NUCLEOTIDE SEQUENCE [LARGE SCALE GENOMIC DNA]</scope>
    <source>
        <strain evidence="5">5CBH24</strain>
    </source>
</reference>
<dbReference type="EMBL" id="AP019735">
    <property type="protein sequence ID" value="BBL03401.1"/>
    <property type="molecule type" value="Genomic_DNA"/>
</dbReference>
<organism evidence="4 5">
    <name type="scientific">Alistipes communis</name>
    <dbReference type="NCBI Taxonomy" id="2585118"/>
    <lineage>
        <taxon>Bacteria</taxon>
        <taxon>Pseudomonadati</taxon>
        <taxon>Bacteroidota</taxon>
        <taxon>Bacteroidia</taxon>
        <taxon>Bacteroidales</taxon>
        <taxon>Rikenellaceae</taxon>
        <taxon>Alistipes</taxon>
    </lineage>
</organism>
<dbReference type="GO" id="GO:0005829">
    <property type="term" value="C:cytosol"/>
    <property type="evidence" value="ECO:0007669"/>
    <property type="project" value="TreeGrafter"/>
</dbReference>
<keyword evidence="1" id="KW-0479">Metal-binding</keyword>
<dbReference type="PANTHER" id="PTHR22789:SF0">
    <property type="entry name" value="3-OXO-TETRONATE 4-PHOSPHATE DECARBOXYLASE-RELATED"/>
    <property type="match status" value="1"/>
</dbReference>
<dbReference type="KEGG" id="acou:A5CBH24_07140"/>
<dbReference type="Pfam" id="PF00596">
    <property type="entry name" value="Aldolase_II"/>
    <property type="match status" value="1"/>
</dbReference>
<accession>A0A4Y1WQM0</accession>
<gene>
    <name evidence="4" type="primary">rhaD</name>
    <name evidence="4" type="ORF">A5CBH24_07140</name>
</gene>
<dbReference type="NCBIfam" id="NF002963">
    <property type="entry name" value="PRK03634.1"/>
    <property type="match status" value="1"/>
</dbReference>
<evidence type="ECO:0000256" key="1">
    <source>
        <dbReference type="ARBA" id="ARBA00022723"/>
    </source>
</evidence>
<dbReference type="Proteomes" id="UP000318946">
    <property type="component" value="Chromosome"/>
</dbReference>
<dbReference type="OrthoDB" id="9784634at2"/>
<dbReference type="GO" id="GO:0046872">
    <property type="term" value="F:metal ion binding"/>
    <property type="evidence" value="ECO:0007669"/>
    <property type="project" value="UniProtKB-KW"/>
</dbReference>